<evidence type="ECO:0000256" key="7">
    <source>
        <dbReference type="PROSITE-ProRule" id="PRU00023"/>
    </source>
</evidence>
<evidence type="ECO:0000313" key="11">
    <source>
        <dbReference type="Proteomes" id="UP001341281"/>
    </source>
</evidence>
<evidence type="ECO:0000256" key="2">
    <source>
        <dbReference type="ARBA" id="ARBA00022692"/>
    </source>
</evidence>
<dbReference type="SMART" id="SM00248">
    <property type="entry name" value="ANK"/>
    <property type="match status" value="9"/>
</dbReference>
<dbReference type="Pfam" id="PF12796">
    <property type="entry name" value="Ank_2"/>
    <property type="match status" value="2"/>
</dbReference>
<evidence type="ECO:0000256" key="8">
    <source>
        <dbReference type="SAM" id="Phobius"/>
    </source>
</evidence>
<dbReference type="SUPFAM" id="SSF48403">
    <property type="entry name" value="Ankyrin repeat"/>
    <property type="match status" value="2"/>
</dbReference>
<evidence type="ECO:0000259" key="9">
    <source>
        <dbReference type="Pfam" id="PF13962"/>
    </source>
</evidence>
<comment type="subcellular location">
    <subcellularLocation>
        <location evidence="1">Membrane</location>
        <topology evidence="1">Multi-pass membrane protein</topology>
    </subcellularLocation>
</comment>
<evidence type="ECO:0000256" key="3">
    <source>
        <dbReference type="ARBA" id="ARBA00022737"/>
    </source>
</evidence>
<evidence type="ECO:0000256" key="4">
    <source>
        <dbReference type="ARBA" id="ARBA00022989"/>
    </source>
</evidence>
<feature type="repeat" description="ANK" evidence="7">
    <location>
        <begin position="363"/>
        <end position="386"/>
    </location>
</feature>
<feature type="repeat" description="ANK" evidence="7">
    <location>
        <begin position="186"/>
        <end position="212"/>
    </location>
</feature>
<evidence type="ECO:0000256" key="1">
    <source>
        <dbReference type="ARBA" id="ARBA00004141"/>
    </source>
</evidence>
<organism evidence="10 11">
    <name type="scientific">Paspalum notatum var. saurae</name>
    <dbReference type="NCBI Taxonomy" id="547442"/>
    <lineage>
        <taxon>Eukaryota</taxon>
        <taxon>Viridiplantae</taxon>
        <taxon>Streptophyta</taxon>
        <taxon>Embryophyta</taxon>
        <taxon>Tracheophyta</taxon>
        <taxon>Spermatophyta</taxon>
        <taxon>Magnoliopsida</taxon>
        <taxon>Liliopsida</taxon>
        <taxon>Poales</taxon>
        <taxon>Poaceae</taxon>
        <taxon>PACMAD clade</taxon>
        <taxon>Panicoideae</taxon>
        <taxon>Andropogonodae</taxon>
        <taxon>Paspaleae</taxon>
        <taxon>Paspalinae</taxon>
        <taxon>Paspalum</taxon>
    </lineage>
</organism>
<gene>
    <name evidence="10" type="ORF">U9M48_015420</name>
</gene>
<evidence type="ECO:0000313" key="10">
    <source>
        <dbReference type="EMBL" id="WVZ66154.1"/>
    </source>
</evidence>
<feature type="repeat" description="ANK" evidence="7">
    <location>
        <begin position="259"/>
        <end position="291"/>
    </location>
</feature>
<feature type="transmembrane region" description="Helical" evidence="8">
    <location>
        <begin position="551"/>
        <end position="571"/>
    </location>
</feature>
<protein>
    <recommendedName>
        <fullName evidence="9">PGG domain-containing protein</fullName>
    </recommendedName>
</protein>
<dbReference type="InterPro" id="IPR002110">
    <property type="entry name" value="Ankyrin_rpt"/>
</dbReference>
<dbReference type="EMBL" id="CP144747">
    <property type="protein sequence ID" value="WVZ66154.1"/>
    <property type="molecule type" value="Genomic_DNA"/>
</dbReference>
<dbReference type="Pfam" id="PF13857">
    <property type="entry name" value="Ank_5"/>
    <property type="match status" value="1"/>
</dbReference>
<dbReference type="AlphaFoldDB" id="A0AAQ3T585"/>
<evidence type="ECO:0000256" key="5">
    <source>
        <dbReference type="ARBA" id="ARBA00023043"/>
    </source>
</evidence>
<dbReference type="GO" id="GO:0005886">
    <property type="term" value="C:plasma membrane"/>
    <property type="evidence" value="ECO:0007669"/>
    <property type="project" value="TreeGrafter"/>
</dbReference>
<dbReference type="InterPro" id="IPR026961">
    <property type="entry name" value="PGG_dom"/>
</dbReference>
<dbReference type="PROSITE" id="PS50088">
    <property type="entry name" value="ANK_REPEAT"/>
    <property type="match status" value="3"/>
</dbReference>
<reference evidence="10 11" key="1">
    <citation type="submission" date="2024-02" db="EMBL/GenBank/DDBJ databases">
        <title>High-quality chromosome-scale genome assembly of Pensacola bahiagrass (Paspalum notatum Flugge var. saurae).</title>
        <authorList>
            <person name="Vega J.M."/>
            <person name="Podio M."/>
            <person name="Orjuela J."/>
            <person name="Siena L.A."/>
            <person name="Pessino S.C."/>
            <person name="Combes M.C."/>
            <person name="Mariac C."/>
            <person name="Albertini E."/>
            <person name="Pupilli F."/>
            <person name="Ortiz J.P.A."/>
            <person name="Leblanc O."/>
        </authorList>
    </citation>
    <scope>NUCLEOTIDE SEQUENCE [LARGE SCALE GENOMIC DNA]</scope>
    <source>
        <strain evidence="10">R1</strain>
        <tissue evidence="10">Leaf</tissue>
    </source>
</reference>
<keyword evidence="3" id="KW-0677">Repeat</keyword>
<sequence>MAGSQQGLDSELLCALTSGDEARVGELLVRQGDGHSRTDSQLAISVVQLDAAMAAPLPPRRLGEGPSGLLGVTSAASTALHLVASRGHAGLARRVCELAPSLVGTRDAGLDTPLHRAAKARHREVAACLLSAMRARGSGTDADAAVRARNRLGATALYEAVRNGHAETVDLLATEAPELAAVTTDDGTSPLYLAAMAGSTAMVRALLRRSPDGTPSLASLAGPEGRTALHAAAAKSKEIVQEILESEQGSALLTTSDSSGRTPLHYALSHSQHGVVSLLLSVEASLARVPDNEGMFPVHVAAMMGSIRNISELVERCPEYAELEDGQGRNLLHCAIEHDQGNVVGFICRDDAFAALLNAMDYEGNTPVHLAVKYGRPRMVSLLLQNMSVEVGITNRDGLTAADLAYSHLEPGLHYFLNPRDVVKNCLYWTRAPLTLRAGGDHVHLHSRMCDATPTTDEGPKKDIDGITATTTIASVLIATVTFAAAFTVPGGYAADGAAVLASRFAFRAFVASVTAAFLCSVVATCLLVYGGAGQVPRGQRRLYQRSASGLLPPGAQLMVAAFAFGVHVVLGEANRWRVTLVRGEA</sequence>
<dbReference type="Proteomes" id="UP001341281">
    <property type="component" value="Chromosome 03"/>
</dbReference>
<dbReference type="PANTHER" id="PTHR24186:SF50">
    <property type="entry name" value="ANKYRIN REPEAT-CONTAINING PROTEIN ITN1-LIKE ISOFORM X1"/>
    <property type="match status" value="1"/>
</dbReference>
<evidence type="ECO:0000256" key="6">
    <source>
        <dbReference type="ARBA" id="ARBA00023136"/>
    </source>
</evidence>
<keyword evidence="5 7" id="KW-0040">ANK repeat</keyword>
<feature type="domain" description="PGG" evidence="9">
    <location>
        <begin position="467"/>
        <end position="569"/>
    </location>
</feature>
<feature type="transmembrane region" description="Helical" evidence="8">
    <location>
        <begin position="505"/>
        <end position="531"/>
    </location>
</feature>
<accession>A0AAQ3T585</accession>
<feature type="transmembrane region" description="Helical" evidence="8">
    <location>
        <begin position="473"/>
        <end position="493"/>
    </location>
</feature>
<keyword evidence="4 8" id="KW-1133">Transmembrane helix</keyword>
<keyword evidence="6 8" id="KW-0472">Membrane</keyword>
<keyword evidence="2 8" id="KW-0812">Transmembrane</keyword>
<dbReference type="InterPro" id="IPR036770">
    <property type="entry name" value="Ankyrin_rpt-contain_sf"/>
</dbReference>
<dbReference type="Gene3D" id="1.25.40.20">
    <property type="entry name" value="Ankyrin repeat-containing domain"/>
    <property type="match status" value="3"/>
</dbReference>
<proteinExistence type="predicted"/>
<dbReference type="Pfam" id="PF13962">
    <property type="entry name" value="PGG"/>
    <property type="match status" value="1"/>
</dbReference>
<keyword evidence="11" id="KW-1185">Reference proteome</keyword>
<name>A0AAQ3T585_PASNO</name>
<dbReference type="PANTHER" id="PTHR24186">
    <property type="entry name" value="PROTEIN PHOSPHATASE 1 REGULATORY SUBUNIT"/>
    <property type="match status" value="1"/>
</dbReference>
<dbReference type="PROSITE" id="PS50297">
    <property type="entry name" value="ANK_REP_REGION"/>
    <property type="match status" value="3"/>
</dbReference>